<organism evidence="2 3">
    <name type="scientific">Pedosphaera parvula (strain Ellin514)</name>
    <dbReference type="NCBI Taxonomy" id="320771"/>
    <lineage>
        <taxon>Bacteria</taxon>
        <taxon>Pseudomonadati</taxon>
        <taxon>Verrucomicrobiota</taxon>
        <taxon>Pedosphaerae</taxon>
        <taxon>Pedosphaerales</taxon>
        <taxon>Pedosphaeraceae</taxon>
        <taxon>Pedosphaera</taxon>
    </lineage>
</organism>
<dbReference type="Proteomes" id="UP000003688">
    <property type="component" value="Unassembled WGS sequence"/>
</dbReference>
<evidence type="ECO:0000313" key="3">
    <source>
        <dbReference type="Proteomes" id="UP000003688"/>
    </source>
</evidence>
<keyword evidence="1" id="KW-1133">Transmembrane helix</keyword>
<proteinExistence type="predicted"/>
<accession>B9XIZ3</accession>
<keyword evidence="1" id="KW-0472">Membrane</keyword>
<dbReference type="EMBL" id="ABOX02000019">
    <property type="protein sequence ID" value="EEF60220.1"/>
    <property type="molecule type" value="Genomic_DNA"/>
</dbReference>
<protein>
    <submittedName>
        <fullName evidence="2">Uncharacterized protein</fullName>
    </submittedName>
</protein>
<sequence length="82" mass="9098">MLPVRMLDALPAMNPWITLCMGMVLSLSVLYHRFPRLLDPDPPQSQSFGLYRIGGVLLIISSGLARVLTELVSMQGKLTLFP</sequence>
<name>B9XIZ3_PEDPL</name>
<keyword evidence="3" id="KW-1185">Reference proteome</keyword>
<comment type="caution">
    <text evidence="2">The sequence shown here is derived from an EMBL/GenBank/DDBJ whole genome shotgun (WGS) entry which is preliminary data.</text>
</comment>
<dbReference type="AlphaFoldDB" id="B9XIZ3"/>
<evidence type="ECO:0000313" key="2">
    <source>
        <dbReference type="EMBL" id="EEF60220.1"/>
    </source>
</evidence>
<gene>
    <name evidence="2" type="ORF">Cflav_PD3279</name>
</gene>
<reference evidence="2 3" key="1">
    <citation type="journal article" date="2011" name="J. Bacteriol.">
        <title>Genome sequence of 'Pedosphaera parvula' Ellin514, an aerobic Verrucomicrobial isolate from pasture soil.</title>
        <authorList>
            <person name="Kant R."/>
            <person name="van Passel M.W."/>
            <person name="Sangwan P."/>
            <person name="Palva A."/>
            <person name="Lucas S."/>
            <person name="Copeland A."/>
            <person name="Lapidus A."/>
            <person name="Glavina Del Rio T."/>
            <person name="Dalin E."/>
            <person name="Tice H."/>
            <person name="Bruce D."/>
            <person name="Goodwin L."/>
            <person name="Pitluck S."/>
            <person name="Chertkov O."/>
            <person name="Larimer F.W."/>
            <person name="Land M.L."/>
            <person name="Hauser L."/>
            <person name="Brettin T.S."/>
            <person name="Detter J.C."/>
            <person name="Han S."/>
            <person name="de Vos W.M."/>
            <person name="Janssen P.H."/>
            <person name="Smidt H."/>
        </authorList>
    </citation>
    <scope>NUCLEOTIDE SEQUENCE [LARGE SCALE GENOMIC DNA]</scope>
    <source>
        <strain evidence="2 3">Ellin514</strain>
    </source>
</reference>
<evidence type="ECO:0000256" key="1">
    <source>
        <dbReference type="SAM" id="Phobius"/>
    </source>
</evidence>
<keyword evidence="1" id="KW-0812">Transmembrane</keyword>
<feature type="transmembrane region" description="Helical" evidence="1">
    <location>
        <begin position="12"/>
        <end position="30"/>
    </location>
</feature>
<dbReference type="OrthoDB" id="9803562at2"/>
<feature type="transmembrane region" description="Helical" evidence="1">
    <location>
        <begin position="50"/>
        <end position="68"/>
    </location>
</feature>